<dbReference type="Proteomes" id="UP000515154">
    <property type="component" value="Linkage group LG25"/>
</dbReference>
<dbReference type="GO" id="GO:0006506">
    <property type="term" value="P:GPI anchor biosynthetic process"/>
    <property type="evidence" value="ECO:0007669"/>
    <property type="project" value="UniProtKB-UniPathway"/>
</dbReference>
<dbReference type="PANTHER" id="PTHR12993:SF11">
    <property type="entry name" value="N-ACETYLGLUCOSAMINYL-PHOSPHATIDYLINOSITOL DE-N-ACETYLASE"/>
    <property type="match status" value="1"/>
</dbReference>
<evidence type="ECO:0000313" key="5">
    <source>
        <dbReference type="RefSeq" id="XP_029651114.1"/>
    </source>
</evidence>
<keyword evidence="4" id="KW-1185">Reference proteome</keyword>
<gene>
    <name evidence="5" type="primary">LOC115224372</name>
</gene>
<dbReference type="KEGG" id="osn:115224372"/>
<proteinExistence type="inferred from homology"/>
<evidence type="ECO:0000313" key="4">
    <source>
        <dbReference type="Proteomes" id="UP000515154"/>
    </source>
</evidence>
<keyword evidence="3" id="KW-0472">Membrane</keyword>
<organism evidence="4 5">
    <name type="scientific">Octopus sinensis</name>
    <name type="common">East Asian common octopus</name>
    <dbReference type="NCBI Taxonomy" id="2607531"/>
    <lineage>
        <taxon>Eukaryota</taxon>
        <taxon>Metazoa</taxon>
        <taxon>Spiralia</taxon>
        <taxon>Lophotrochozoa</taxon>
        <taxon>Mollusca</taxon>
        <taxon>Cephalopoda</taxon>
        <taxon>Coleoidea</taxon>
        <taxon>Octopodiformes</taxon>
        <taxon>Octopoda</taxon>
        <taxon>Incirrata</taxon>
        <taxon>Octopodidae</taxon>
        <taxon>Octopus</taxon>
    </lineage>
</organism>
<evidence type="ECO:0000256" key="2">
    <source>
        <dbReference type="ARBA" id="ARBA00012176"/>
    </source>
</evidence>
<dbReference type="InterPro" id="IPR024078">
    <property type="entry name" value="LmbE-like_dom_sf"/>
</dbReference>
<comment type="similarity">
    <text evidence="1">Belongs to the PIGL family.</text>
</comment>
<dbReference type="AlphaFoldDB" id="A0A6P7THR5"/>
<dbReference type="UniPathway" id="UPA00196"/>
<dbReference type="SUPFAM" id="SSF102588">
    <property type="entry name" value="LmbE-like"/>
    <property type="match status" value="1"/>
</dbReference>
<dbReference type="RefSeq" id="XP_029651114.1">
    <property type="nucleotide sequence ID" value="XM_029795254.2"/>
</dbReference>
<dbReference type="GO" id="GO:0005783">
    <property type="term" value="C:endoplasmic reticulum"/>
    <property type="evidence" value="ECO:0007669"/>
    <property type="project" value="TreeGrafter"/>
</dbReference>
<dbReference type="GO" id="GO:0000225">
    <property type="term" value="F:N-acetylglucosaminylphosphatidylinositol deacetylase activity"/>
    <property type="evidence" value="ECO:0007669"/>
    <property type="project" value="UniProtKB-EC"/>
</dbReference>
<sequence>MLWGVFLHFLSVFIPFVCISFLIYLLLSHFKSGAWRKQADKWQHLLVVTAHPDDECMFFSPSIFDFIRRQKHVSVLCLSDGTYMQLADTRKKELYDSCRILGIQENNVQLVGDSCFPDDPSRIWNEELVARIILKHLLIIKPDVVLTFDQYGISGHNNHCSIYYGCRKLLQDGRAPSGINFYSLETTNILRKYVSFLDIPLSTVLTSKCYISTISAAIRAVRAMCAHSTQITWYRIAYLMFSRYMLINTLVDVLPGINMPR</sequence>
<evidence type="ECO:0000256" key="3">
    <source>
        <dbReference type="SAM" id="Phobius"/>
    </source>
</evidence>
<reference evidence="5" key="1">
    <citation type="submission" date="2025-08" db="UniProtKB">
        <authorList>
            <consortium name="RefSeq"/>
        </authorList>
    </citation>
    <scope>IDENTIFICATION</scope>
</reference>
<name>A0A6P7THR5_9MOLL</name>
<dbReference type="GO" id="GO:0016020">
    <property type="term" value="C:membrane"/>
    <property type="evidence" value="ECO:0007669"/>
    <property type="project" value="GOC"/>
</dbReference>
<accession>A0A6P7THR5</accession>
<keyword evidence="3" id="KW-0812">Transmembrane</keyword>
<dbReference type="EC" id="3.5.1.89" evidence="2"/>
<feature type="transmembrane region" description="Helical" evidence="3">
    <location>
        <begin position="6"/>
        <end position="27"/>
    </location>
</feature>
<evidence type="ECO:0000256" key="1">
    <source>
        <dbReference type="ARBA" id="ARBA00006066"/>
    </source>
</evidence>
<dbReference type="PANTHER" id="PTHR12993">
    <property type="entry name" value="N-ACETYLGLUCOSAMINYL-PHOSPHATIDYLINOSITOL DE-N-ACETYLASE-RELATED"/>
    <property type="match status" value="1"/>
</dbReference>
<dbReference type="Gene3D" id="3.40.50.10320">
    <property type="entry name" value="LmbE-like"/>
    <property type="match status" value="1"/>
</dbReference>
<keyword evidence="3" id="KW-1133">Transmembrane helix</keyword>
<dbReference type="InterPro" id="IPR003737">
    <property type="entry name" value="GlcNAc_PI_deacetylase-related"/>
</dbReference>
<protein>
    <recommendedName>
        <fullName evidence="2">N-acetylglucosaminylphosphatidylinositol deacetylase</fullName>
        <ecNumber evidence="2">3.5.1.89</ecNumber>
    </recommendedName>
</protein>
<dbReference type="Pfam" id="PF02585">
    <property type="entry name" value="PIG-L"/>
    <property type="match status" value="1"/>
</dbReference>